<dbReference type="GO" id="GO:0046872">
    <property type="term" value="F:metal ion binding"/>
    <property type="evidence" value="ECO:0007669"/>
    <property type="project" value="UniProtKB-KW"/>
</dbReference>
<dbReference type="EC" id="2.7.7.7" evidence="8"/>
<evidence type="ECO:0000256" key="4">
    <source>
        <dbReference type="ARBA" id="ARBA00022833"/>
    </source>
</evidence>
<dbReference type="InterPro" id="IPR008921">
    <property type="entry name" value="DNA_pol3_clamp-load_cplx_C"/>
</dbReference>
<comment type="similarity">
    <text evidence="1 8">Belongs to the DnaX/STICHEL family.</text>
</comment>
<evidence type="ECO:0000259" key="9">
    <source>
        <dbReference type="SMART" id="SM00382"/>
    </source>
</evidence>
<keyword evidence="2" id="KW-0479">Metal-binding</keyword>
<dbReference type="NCBIfam" id="TIGR02397">
    <property type="entry name" value="dnaX_nterm"/>
    <property type="match status" value="1"/>
</dbReference>
<keyword evidence="3 8" id="KW-0547">Nucleotide-binding</keyword>
<dbReference type="InterPro" id="IPR012763">
    <property type="entry name" value="DNA_pol_III_sug/sutau_N"/>
</dbReference>
<dbReference type="GO" id="GO:0006261">
    <property type="term" value="P:DNA-templated DNA replication"/>
    <property type="evidence" value="ECO:0007669"/>
    <property type="project" value="TreeGrafter"/>
</dbReference>
<evidence type="ECO:0000256" key="1">
    <source>
        <dbReference type="ARBA" id="ARBA00006360"/>
    </source>
</evidence>
<dbReference type="STRING" id="1184151.AW736_20000"/>
<name>A0A178IFS7_9BACT</name>
<dbReference type="Gene3D" id="1.20.272.10">
    <property type="match status" value="1"/>
</dbReference>
<organism evidence="10 11">
    <name type="scientific">Termitidicoccus mucosus</name>
    <dbReference type="NCBI Taxonomy" id="1184151"/>
    <lineage>
        <taxon>Bacteria</taxon>
        <taxon>Pseudomonadati</taxon>
        <taxon>Verrucomicrobiota</taxon>
        <taxon>Opitutia</taxon>
        <taxon>Opitutales</taxon>
        <taxon>Opitutaceae</taxon>
        <taxon>Termitidicoccus</taxon>
    </lineage>
</organism>
<dbReference type="SMART" id="SM00382">
    <property type="entry name" value="AAA"/>
    <property type="match status" value="1"/>
</dbReference>
<dbReference type="Pfam" id="PF22608">
    <property type="entry name" value="DNAX_ATPase_lid"/>
    <property type="match status" value="1"/>
</dbReference>
<dbReference type="PANTHER" id="PTHR11669">
    <property type="entry name" value="REPLICATION FACTOR C / DNA POLYMERASE III GAMMA-TAU SUBUNIT"/>
    <property type="match status" value="1"/>
</dbReference>
<dbReference type="SUPFAM" id="SSF48019">
    <property type="entry name" value="post-AAA+ oligomerization domain-like"/>
    <property type="match status" value="1"/>
</dbReference>
<comment type="subunit">
    <text evidence="8">DNA polymerase III contains a core (composed of alpha, epsilon and theta chains) that associates with a tau subunit. This core dimerizes to form the POLIII' complex. PolIII' associates with the gamma complex (composed of gamma, delta, delta', psi and chi chains) and with the beta chain to form the complete DNA polymerase III complex.</text>
</comment>
<dbReference type="InterPro" id="IPR027417">
    <property type="entry name" value="P-loop_NTPase"/>
</dbReference>
<keyword evidence="11" id="KW-1185">Reference proteome</keyword>
<keyword evidence="5 8" id="KW-0067">ATP-binding</keyword>
<keyword evidence="4" id="KW-0862">Zinc</keyword>
<dbReference type="Gene3D" id="1.10.8.60">
    <property type="match status" value="1"/>
</dbReference>
<dbReference type="PANTHER" id="PTHR11669:SF0">
    <property type="entry name" value="PROTEIN STICHEL-LIKE 2"/>
    <property type="match status" value="1"/>
</dbReference>
<dbReference type="CDD" id="cd18137">
    <property type="entry name" value="HLD_clamp_pol_III_gamma_tau"/>
    <property type="match status" value="1"/>
</dbReference>
<keyword evidence="8" id="KW-0548">Nucleotidyltransferase</keyword>
<evidence type="ECO:0000256" key="6">
    <source>
        <dbReference type="ARBA" id="ARBA00022932"/>
    </source>
</evidence>
<comment type="function">
    <text evidence="8">DNA polymerase III is a complex, multichain enzyme responsible for most of the replicative synthesis in bacteria. This DNA polymerase also exhibits 3' to 5' exonuclease activity.</text>
</comment>
<evidence type="ECO:0000256" key="3">
    <source>
        <dbReference type="ARBA" id="ARBA00022741"/>
    </source>
</evidence>
<dbReference type="CDD" id="cd00009">
    <property type="entry name" value="AAA"/>
    <property type="match status" value="1"/>
</dbReference>
<evidence type="ECO:0000256" key="2">
    <source>
        <dbReference type="ARBA" id="ARBA00022723"/>
    </source>
</evidence>
<dbReference type="FunFam" id="1.10.8.60:FF:000013">
    <property type="entry name" value="DNA polymerase III subunit gamma/tau"/>
    <property type="match status" value="1"/>
</dbReference>
<proteinExistence type="inferred from homology"/>
<keyword evidence="8" id="KW-0808">Transferase</keyword>
<evidence type="ECO:0000256" key="7">
    <source>
        <dbReference type="ARBA" id="ARBA00049244"/>
    </source>
</evidence>
<dbReference type="AlphaFoldDB" id="A0A178IFS7"/>
<keyword evidence="6 8" id="KW-0239">DNA-directed DNA polymerase</keyword>
<dbReference type="Pfam" id="PF13177">
    <property type="entry name" value="DNA_pol3_delta2"/>
    <property type="match status" value="1"/>
</dbReference>
<gene>
    <name evidence="8" type="primary">dnaX</name>
    <name evidence="10" type="ORF">AW736_20000</name>
</gene>
<dbReference type="InterPro" id="IPR003593">
    <property type="entry name" value="AAA+_ATPase"/>
</dbReference>
<comment type="catalytic activity">
    <reaction evidence="7 8">
        <text>DNA(n) + a 2'-deoxyribonucleoside 5'-triphosphate = DNA(n+1) + diphosphate</text>
        <dbReference type="Rhea" id="RHEA:22508"/>
        <dbReference type="Rhea" id="RHEA-COMP:17339"/>
        <dbReference type="Rhea" id="RHEA-COMP:17340"/>
        <dbReference type="ChEBI" id="CHEBI:33019"/>
        <dbReference type="ChEBI" id="CHEBI:61560"/>
        <dbReference type="ChEBI" id="CHEBI:173112"/>
        <dbReference type="EC" id="2.7.7.7"/>
    </reaction>
</comment>
<dbReference type="Gene3D" id="3.40.50.300">
    <property type="entry name" value="P-loop containing nucleotide triphosphate hydrolases"/>
    <property type="match status" value="1"/>
</dbReference>
<dbReference type="InterPro" id="IPR045085">
    <property type="entry name" value="HLD_clamp_pol_III_gamma_tau"/>
</dbReference>
<evidence type="ECO:0000256" key="5">
    <source>
        <dbReference type="ARBA" id="ARBA00022840"/>
    </source>
</evidence>
<accession>A0A178IFS7</accession>
<dbReference type="SUPFAM" id="SSF52540">
    <property type="entry name" value="P-loop containing nucleoside triphosphate hydrolases"/>
    <property type="match status" value="1"/>
</dbReference>
<protein>
    <recommendedName>
        <fullName evidence="8">DNA polymerase III subunit gamma/tau</fullName>
        <ecNumber evidence="8">2.7.7.7</ecNumber>
    </recommendedName>
</protein>
<dbReference type="Proteomes" id="UP000078486">
    <property type="component" value="Unassembled WGS sequence"/>
</dbReference>
<evidence type="ECO:0000313" key="11">
    <source>
        <dbReference type="Proteomes" id="UP000078486"/>
    </source>
</evidence>
<dbReference type="GO" id="GO:0003677">
    <property type="term" value="F:DNA binding"/>
    <property type="evidence" value="ECO:0007669"/>
    <property type="project" value="InterPro"/>
</dbReference>
<dbReference type="GO" id="GO:0009360">
    <property type="term" value="C:DNA polymerase III complex"/>
    <property type="evidence" value="ECO:0007669"/>
    <property type="project" value="InterPro"/>
</dbReference>
<keyword evidence="8" id="KW-0235">DNA replication</keyword>
<dbReference type="InterPro" id="IPR050238">
    <property type="entry name" value="DNA_Rep/Repair_Clamp_Loader"/>
</dbReference>
<dbReference type="OrthoDB" id="9810148at2"/>
<dbReference type="FunFam" id="3.40.50.300:FF:000014">
    <property type="entry name" value="DNA polymerase III subunit gamma/tau"/>
    <property type="match status" value="1"/>
</dbReference>
<dbReference type="EMBL" id="LRRQ01000153">
    <property type="protein sequence ID" value="OAM87949.1"/>
    <property type="molecule type" value="Genomic_DNA"/>
</dbReference>
<dbReference type="GO" id="GO:0003887">
    <property type="term" value="F:DNA-directed DNA polymerase activity"/>
    <property type="evidence" value="ECO:0007669"/>
    <property type="project" value="UniProtKB-KW"/>
</dbReference>
<dbReference type="GO" id="GO:0005524">
    <property type="term" value="F:ATP binding"/>
    <property type="evidence" value="ECO:0007669"/>
    <property type="project" value="UniProtKB-KW"/>
</dbReference>
<feature type="domain" description="AAA+ ATPase" evidence="9">
    <location>
        <begin position="40"/>
        <end position="182"/>
    </location>
</feature>
<comment type="caution">
    <text evidence="10">The sequence shown here is derived from an EMBL/GenBank/DDBJ whole genome shotgun (WGS) entry which is preliminary data.</text>
</comment>
<evidence type="ECO:0000313" key="10">
    <source>
        <dbReference type="EMBL" id="OAM87949.1"/>
    </source>
</evidence>
<dbReference type="NCBIfam" id="NF004046">
    <property type="entry name" value="PRK05563.1"/>
    <property type="match status" value="1"/>
</dbReference>
<evidence type="ECO:0000256" key="8">
    <source>
        <dbReference type="RuleBase" id="RU364063"/>
    </source>
</evidence>
<sequence length="388" mass="41885">MMSTAYQVIARKWRPQTFDDVVGQDHVVRTLKNAIARNRIAHAYLLVGPRGTGKTTTARIFAKALNCTGGPKADFDPQDPACLAIAEGSHLDVIEIDGASNNGVDQVRDLRDTVQYAPAQGKFKVYIIDEVHMLSTAAFNALLKTLEEPPEHVKFVFATTDPQKVLPTIVSRCQRFDLKPIPAPLIIERLKKIAAEEKINATDEALACIARMADGGMRDAQSIFDQMISFCGNDIGEPDVLDVYGLVSGEKIAALAAALAAGDHPKIIGIVDECDQSGRDLVRLLADLQALVREALIEAIGQGGRTDRLGGVQMTTEQLTRLLDGLREGEGAVKLGLAEKINFEVTLLKAVEASRARAIDSLIKELTSLAAEAPESAPAPENSEKKKT</sequence>
<reference evidence="10 11" key="1">
    <citation type="submission" date="2016-01" db="EMBL/GenBank/DDBJ databases">
        <title>High potential of lignocellulose degradation of a new Verrucomicrobia species.</title>
        <authorList>
            <person name="Wang Y."/>
            <person name="Shi Y."/>
            <person name="Qiu Z."/>
            <person name="Liu S."/>
            <person name="Yang H."/>
        </authorList>
    </citation>
    <scope>NUCLEOTIDE SEQUENCE [LARGE SCALE GENOMIC DNA]</scope>
    <source>
        <strain evidence="10 11">TSB47</strain>
    </source>
</reference>